<keyword evidence="5" id="KW-1185">Reference proteome</keyword>
<reference evidence="4 5" key="1">
    <citation type="submission" date="2023-07" db="EMBL/GenBank/DDBJ databases">
        <title>Sorghum-associated microbial communities from plants grown in Nebraska, USA.</title>
        <authorList>
            <person name="Schachtman D."/>
        </authorList>
    </citation>
    <scope>NUCLEOTIDE SEQUENCE [LARGE SCALE GENOMIC DNA]</scope>
    <source>
        <strain evidence="4 5">3773</strain>
    </source>
</reference>
<dbReference type="SUPFAM" id="SSF50156">
    <property type="entry name" value="PDZ domain-like"/>
    <property type="match status" value="1"/>
</dbReference>
<dbReference type="Pfam" id="PF17820">
    <property type="entry name" value="PDZ_6"/>
    <property type="match status" value="1"/>
</dbReference>
<feature type="domain" description="Peptidase A2" evidence="3">
    <location>
        <begin position="54"/>
        <end position="90"/>
    </location>
</feature>
<dbReference type="InterPro" id="IPR036034">
    <property type="entry name" value="PDZ_sf"/>
</dbReference>
<comment type="caution">
    <text evidence="4">The sequence shown here is derived from an EMBL/GenBank/DDBJ whole genome shotgun (WGS) entry which is preliminary data.</text>
</comment>
<evidence type="ECO:0000259" key="3">
    <source>
        <dbReference type="PROSITE" id="PS50175"/>
    </source>
</evidence>
<dbReference type="InterPro" id="IPR001995">
    <property type="entry name" value="Peptidase_A2_cat"/>
</dbReference>
<evidence type="ECO:0000313" key="4">
    <source>
        <dbReference type="EMBL" id="MDR6968788.1"/>
    </source>
</evidence>
<dbReference type="EMBL" id="JAVDVI010000013">
    <property type="protein sequence ID" value="MDR6968788.1"/>
    <property type="molecule type" value="Genomic_DNA"/>
</dbReference>
<sequence length="443" mass="50901">MKFLTQLLCFLLCSPLLFGQGGFQFTTHHKKVSIPFQLINNLMIVPVMVNGVELNFLLDTGVEETILFSLEDKEEVKLFNIQKIKLRGLGDQSSTEALRSSRNTLTLSGLKSMNHEILIVLDQDFNFSSSLGIPVNGILGSHFFKKNLIEIDYNKKIIVVYNENKINKEKLFSKYKAFDITIENGKPYLKTFATIDENVIEAKCLIDTGNSDPVWLFENKSRNINIPDKNFEDFLGRGFNGDIHGKRARIEEFAIGEFEFKKPICSFPDSVALKNVRMIKDRSGSVGGELLNRFKVIFDYQKGKLYLRKGHDYNRPFSYNVTGINIHHIGLQWVPETEIFRTELSMSSNDVVYDQGRRTSEFKYNFKLKPVYEIYSIRKNSLAEKAGLLEGDVIVSINSKSAYRLSLQEMNILLKSDLGKYVSIKVNRNNQELSFRFRLEELL</sequence>
<dbReference type="InterPro" id="IPR041489">
    <property type="entry name" value="PDZ_6"/>
</dbReference>
<dbReference type="Gene3D" id="2.30.42.10">
    <property type="match status" value="1"/>
</dbReference>
<dbReference type="Pfam" id="PF13650">
    <property type="entry name" value="Asp_protease_2"/>
    <property type="match status" value="1"/>
</dbReference>
<evidence type="ECO:0000256" key="1">
    <source>
        <dbReference type="ARBA" id="ARBA00022801"/>
    </source>
</evidence>
<feature type="chain" id="PRO_5046864785" description="Peptidase A2 domain-containing protein" evidence="2">
    <location>
        <begin position="20"/>
        <end position="443"/>
    </location>
</feature>
<evidence type="ECO:0000256" key="2">
    <source>
        <dbReference type="SAM" id="SignalP"/>
    </source>
</evidence>
<name>A0ABU1TSD4_9FLAO</name>
<gene>
    <name evidence="4" type="ORF">J2X31_002814</name>
</gene>
<keyword evidence="1" id="KW-0378">Hydrolase</keyword>
<dbReference type="RefSeq" id="WP_310027399.1">
    <property type="nucleotide sequence ID" value="NZ_JAVDVI010000013.1"/>
</dbReference>
<dbReference type="InterPro" id="IPR021109">
    <property type="entry name" value="Peptidase_aspartic_dom_sf"/>
</dbReference>
<protein>
    <recommendedName>
        <fullName evidence="3">Peptidase A2 domain-containing protein</fullName>
    </recommendedName>
</protein>
<dbReference type="SUPFAM" id="SSF50630">
    <property type="entry name" value="Acid proteases"/>
    <property type="match status" value="1"/>
</dbReference>
<proteinExistence type="predicted"/>
<dbReference type="PROSITE" id="PS50175">
    <property type="entry name" value="ASP_PROT_RETROV"/>
    <property type="match status" value="1"/>
</dbReference>
<dbReference type="Gene3D" id="2.40.70.10">
    <property type="entry name" value="Acid Proteases"/>
    <property type="match status" value="1"/>
</dbReference>
<keyword evidence="2" id="KW-0732">Signal</keyword>
<feature type="signal peptide" evidence="2">
    <location>
        <begin position="1"/>
        <end position="19"/>
    </location>
</feature>
<accession>A0ABU1TSD4</accession>
<organism evidence="4 5">
    <name type="scientific">Flavobacterium arsenatis</name>
    <dbReference type="NCBI Taxonomy" id="1484332"/>
    <lineage>
        <taxon>Bacteria</taxon>
        <taxon>Pseudomonadati</taxon>
        <taxon>Bacteroidota</taxon>
        <taxon>Flavobacteriia</taxon>
        <taxon>Flavobacteriales</taxon>
        <taxon>Flavobacteriaceae</taxon>
        <taxon>Flavobacterium</taxon>
    </lineage>
</organism>
<evidence type="ECO:0000313" key="5">
    <source>
        <dbReference type="Proteomes" id="UP001255185"/>
    </source>
</evidence>
<dbReference type="Proteomes" id="UP001255185">
    <property type="component" value="Unassembled WGS sequence"/>
</dbReference>